<dbReference type="EMBL" id="JBHSCY010000001">
    <property type="protein sequence ID" value="MFC4267992.1"/>
    <property type="molecule type" value="Genomic_DNA"/>
</dbReference>
<dbReference type="RefSeq" id="WP_377408204.1">
    <property type="nucleotide sequence ID" value="NZ_JBHSCY010000001.1"/>
</dbReference>
<dbReference type="InterPro" id="IPR026341">
    <property type="entry name" value="T9SS_type_B"/>
</dbReference>
<accession>A0ABV8R7M4</accession>
<protein>
    <submittedName>
        <fullName evidence="1">T9SS type B sorting domain-containing protein</fullName>
    </submittedName>
</protein>
<evidence type="ECO:0000313" key="1">
    <source>
        <dbReference type="EMBL" id="MFC4267992.1"/>
    </source>
</evidence>
<gene>
    <name evidence="1" type="ORF">ACFOWD_03650</name>
</gene>
<evidence type="ECO:0000313" key="2">
    <source>
        <dbReference type="Proteomes" id="UP001595826"/>
    </source>
</evidence>
<dbReference type="Pfam" id="PF13573">
    <property type="entry name" value="SprB"/>
    <property type="match status" value="9"/>
</dbReference>
<name>A0ABV8R7M4_9FLAO</name>
<organism evidence="1 2">
    <name type="scientific">Polaribacter marinivivus</name>
    <dbReference type="NCBI Taxonomy" id="1524260"/>
    <lineage>
        <taxon>Bacteria</taxon>
        <taxon>Pseudomonadati</taxon>
        <taxon>Bacteroidota</taxon>
        <taxon>Flavobacteriia</taxon>
        <taxon>Flavobacteriales</taxon>
        <taxon>Flavobacteriaceae</taxon>
    </lineage>
</organism>
<dbReference type="NCBIfam" id="TIGR04131">
    <property type="entry name" value="Bac_Flav_CTERM"/>
    <property type="match status" value="1"/>
</dbReference>
<dbReference type="Pfam" id="PF13585">
    <property type="entry name" value="CHU_C"/>
    <property type="match status" value="1"/>
</dbReference>
<sequence length="3681" mass="398044">MANFTYSQTFVPFKQRLQNGGVNLKGDITFIANSIVSKSQDGTVPNDNYNGSESNNRLNLDYIDVDNDPTTFSSSKAQLNLPGCSKVVFAGLYWSAVYPRKLWNDVNSTRDPDVNTIKFKLPNDSYQDVTGEVIFDGLTLPSDNEKVVYTCFKDVTGIVGAQDSPNGDYFAANIKATVRGSSNTGSSAGWILVVIYENELEPTRRVSIFDGFTAVKGGSNSVNAEVNYSGFKTIPTGPVRAKMLVAALEGDKSIRGDRFTFQDVNGTYQSLSTPNTNPVRNFFNGSITINDQYLANRNPSSQNTLGFDADLFDLNNINNQLIANNQTDANIRLTTSGDGYWVFLNAMSVEIIEPDIELIKTIEDVNGNDIAGGDVTLGNEIWYNIAFRNKGNDDATLTQIVDRLPKNVDLFESEVVVPTGVTYTYQAPTIANQFRGELIFTIPDNLVEKGDPTYNIRLKVKVVESCNELRDVCSNIIQNQAFVDYTGKINGVTTNNTPSYFGVDNCNRGFEGPSNFLVDVDQCTYEREEVLCTDKVELTAGSGFLSYTWKDSAGNIIGTTQSIFVSQTGRYTVDKVAPVGCISSQEIINVVSFINQPNPIINFADEIKTCVDDGSTLSEIYLCGSESTKLIQTNIFNSNTLIWQKLDENSCTDNDDESCPNTNNSCTWNTIKTGNDYVANEPGRFRLEIRAQGGCFKRYYFDVFQASINPLVDKTDIICGTPGNITINNISDDYQFSLTNDINTFQDDNSFTITSAGSYTVYIRKKGGIATSCVYELPVIDVFEKNIEVDLIVEPIQCAEDDGTIRVQVNKVDGEYIYQLLKDGNLLVETAPKADNDHTFQVSDEGNYTVKVSAPNNCTFEGTVDIIKPDPITFSAVATKDISCTNGMIEFNTSGGTPLYNYAIWSYNGVQKYANVNTIPIIEFFTNSFLEITPGNEGTYEFVMVDNNNCFVFSNPVTIALEPPFTFSETIQNVSCNGDSNGSVSITPNEPLNNYDFSYSIDNGATYQTENLFSNLSAGNYKILINAIKSIDTCAYEKTITISEPTVISGNATLSQDYTCDADGVISFDSVTGGTAPYTYSIDGVNYFTSFSFNNIQEGTYTPFIKDANDCLLQLPNIVVNPLPITPSFTSSINYNCDGLGSVEILPANATFTYRLNGGAFTSSNTFANLPEGNHVVKINIGQNCLETIDFNVLPNKAFNGFISNTTNATCFGDANGSITIDVENFGADYTYAINNGNWVTASTSQLVLNNLSQGTYNIKIQSDSCIIDLGDAIISEPDEINVTATIATEISCSNIGATITASASGGTAPYLFSIDNGVTWVNNLTNILAGNYTVIAKDANDCISTINANVVVDSPKDILFNTTVTNCFNGNNGAINITVTDGNGGYVFSVNDGPWQSPNSATPNQFTFNNLQPNTYKVSVKDAYSCDVAEENLIINPQLNAAVLATDISCNDGSITVNATGGDSNYVYAIVTSGSTISAANFSSTNTATVNTAGNYDVYVRDKNGTANYCEFSETVTITKTPDLDVTANVTQPKCFNETGNLDLTFSGGKLPYTVAVTNTLGFSDTNSSIFSSTKEYFNLVADTYTITVTDANNCTKQITAVIENPKELEATISPILPTCGVTDINQYGIDFVVTENYAPYTIQFSIDNGTSWSTNTNYMGIASGTILKPMLRLLETDGVTVRCIKPLDDFRMPFEVSNLIVSANASGNCADGFQAIVQAQDGVAPYEFSINSTSNWVTSGSDSYTFTNLIPGLSYLFYVRDASGCIKENSIDVYDNFTPDVNITSTVTKEACATSDTGEITFSIDNSNNILSGTINWQLFDANTNTAIRNGSQNNTNDIVVSNLPAGDFYLVITNNLCSWGSRTETINRGLEINGNAIVTRDITCNQPGIITINSLSGGFGNYQFTLTSSNFVNPITTQNTAIEVDINNLVDNTISSTINVTVTDGSDCAKDLGNVILNVSEKPEIQTITTDVCDINKSITISATNGLAPYFYSIDNGVTYQSSATFNNVAEGNYTVKVIDSNGCISLSEAVIVHPSLNFEAAITKNLDCSLTADATIEINLLDSSSDVDIEVKNAVNTNIISRRTFTNPTETIQLSNSGIYTITLFDNITNCSKSIDVEILEKEEPTFTYEVENSTCFGSNEGVIKLTNTNSAINYSYSILPNVGSFDAASNSFTNLTPGSYQVTATADNACTSTSINIVIDELALINVATPVVSQFSCSTGNISNTASITVDTASITGGSGNYTLFEFINNQGTADASDDVVVQFNNNPIFTSNDKNGGNYTINVYDDKGCLGSTSAIINPFNPLTDISIVTDKLADCNTGASITVNTNAEVNSANKSYLITNTSGFSDTNTTGVFTNLIAGIYTIRVTNLDTNCFLETIYEVDEPNEFELVVTKEKDNTCFNDDSGSISFDFATTTLYSDNYNYVLIDNNTNIATTISGTNSGKTTITSIPEGEFFVRVTQLDFPFCVVDSSPFSIESPASALDFTYTTTPINCDTTNSGSILVNAFGGWLEYQYKLATSTGTIIQDFSNTNSFTNLVADSYIISVRDQLGCVVDKSVVFTNPTEITATLDATPLVCFDDDNASITVNTVTGGQGNPVTYYYQLQKENGVISAKQTNNTFNNLAAGNYTVTISDEYSCSKSYPITIDNPTTVIASASITTTISCSVNTASVTVSATGGSGGYTYSKDGVNFSTANTFDVAVGLHQFYAKDSNGCISDASAIVEIEDVVPLTATLDTSASQITCFGESNAVLKANASGGFGNYTYQLLDENDAIIRPQQSVDTFADLSAGIYKIKVLSKDCVFVTNNYEIVEPNVIAITTPVQVNNISCFGSEDGSIIVNASGGTGKLLYSIDQVKYQESNVFLNLSAGVYDVVVQDERGCFKTESVTITEPNELTAQAINIQQELCSGDKNGAFTLDITGGTAPFKTSLNGGAYIENQLTFTGLEGGKTYVVFIEDAKGCETFIAVPLENAVTVNLSTTTALSCVNYLSTIEANINDDVKNDVLFSINNGTPQASNIFENLASGTYTITATHTNGCSVSEQVIINNPTPLTIDTVTPTDILCFGENSGSITVNAFGGQGTILYSIDGANFQTDATFSNLAKGTYQITVKDELDCTRVSTDVIINEPAAVNVTASITKQESCVNQKDGAFELTISGGNAPYKTSLDGAAFVNNQLTFSNLEGGKTYKVDVEDNNGCTSSIEVTLENAIDLQATATSTLNCINYLSTIEVNVDAALKDDVVYSLNNGATQTSNIFDNLASGTYTVLTTHKNGCSVSEQVIINNPTPLTIDTVTPTDILCFGENSGSVTVNASGGQGTILYSIDGANFQTDATFNNLAKGTYQITIKDELDCTRVSTDVIINETEEIKVSLKTIQQVGCATTEKGSFEIDVQGGNAPYFVKLDNGNYVQNQFSFSDLEGGNTYTVFVKDSNDCETSFSVDIEKGVDLDLVLQPEYNCTKDANVFALVDDLYEGDVTYTINGANPQTDGIFTNLPKGEYLIKATHKNGCSVTKTIIIEDKPELKLDIDTSKENTLIANASGGVPPYTYSIDNGDFTSNNEFVISETRFYTIAVKDSRGCLVSLVIEGIFIDIDIPNFFTPNGNGKHDYWYPKKVKDYHNIEVKIYDRYSRLLKTYTGIVEGWDGLYNNRPLPSGDYWYVIYYNQTPQKRRRLMGNFTLYR</sequence>
<keyword evidence="2" id="KW-1185">Reference proteome</keyword>
<proteinExistence type="predicted"/>
<comment type="caution">
    <text evidence="1">The sequence shown here is derived from an EMBL/GenBank/DDBJ whole genome shotgun (WGS) entry which is preliminary data.</text>
</comment>
<dbReference type="Proteomes" id="UP001595826">
    <property type="component" value="Unassembled WGS sequence"/>
</dbReference>
<dbReference type="InterPro" id="IPR025667">
    <property type="entry name" value="SprB_repeat"/>
</dbReference>
<reference evidence="2" key="1">
    <citation type="journal article" date="2019" name="Int. J. Syst. Evol. Microbiol.">
        <title>The Global Catalogue of Microorganisms (GCM) 10K type strain sequencing project: providing services to taxonomists for standard genome sequencing and annotation.</title>
        <authorList>
            <consortium name="The Broad Institute Genomics Platform"/>
            <consortium name="The Broad Institute Genome Sequencing Center for Infectious Disease"/>
            <person name="Wu L."/>
            <person name="Ma J."/>
        </authorList>
    </citation>
    <scope>NUCLEOTIDE SEQUENCE [LARGE SCALE GENOMIC DNA]</scope>
    <source>
        <strain evidence="2">CECT 8655</strain>
    </source>
</reference>